<evidence type="ECO:0000313" key="1">
    <source>
        <dbReference type="EMBL" id="SZF04326.1"/>
    </source>
</evidence>
<protein>
    <submittedName>
        <fullName evidence="1">Uncharacterized protein</fullName>
    </submittedName>
</protein>
<name>A0A383UX51_BLUHO</name>
<evidence type="ECO:0000313" key="2">
    <source>
        <dbReference type="Proteomes" id="UP000275772"/>
    </source>
</evidence>
<dbReference type="VEuPathDB" id="FungiDB:BLGHR1_15122"/>
<accession>A0A383UX51</accession>
<sequence>MGSQALTLKLILSNASQPSFSSPCEPDFLLVLIEALNIHLPYPIEYTGDPTQDVSHLSTQLDLATRSYFLKNYSYKFSSNPLPRRLSKPSKPFAFTDLFSCPTSTPQLIDAHILTRGLSVNNNIPRPYANLIAADLYAAMKKCLCTSPAKDWQVQVYHRIYSEDLGILPNWAIDAVWLWKVVIAVDWRKTPSIRRKFLLLNYAGVAYATKEMPDPYAE</sequence>
<organism evidence="1 2">
    <name type="scientific">Blumeria hordei</name>
    <name type="common">Barley powdery mildew</name>
    <name type="synonym">Blumeria graminis f. sp. hordei</name>
    <dbReference type="NCBI Taxonomy" id="2867405"/>
    <lineage>
        <taxon>Eukaryota</taxon>
        <taxon>Fungi</taxon>
        <taxon>Dikarya</taxon>
        <taxon>Ascomycota</taxon>
        <taxon>Pezizomycotina</taxon>
        <taxon>Leotiomycetes</taxon>
        <taxon>Erysiphales</taxon>
        <taxon>Erysiphaceae</taxon>
        <taxon>Blumeria</taxon>
    </lineage>
</organism>
<proteinExistence type="predicted"/>
<reference evidence="1 2" key="1">
    <citation type="submission" date="2017-11" db="EMBL/GenBank/DDBJ databases">
        <authorList>
            <person name="Kracher B."/>
        </authorList>
    </citation>
    <scope>NUCLEOTIDE SEQUENCE [LARGE SCALE GENOMIC DNA]</scope>
    <source>
        <strain evidence="1 2">RACE1</strain>
    </source>
</reference>
<dbReference type="AlphaFoldDB" id="A0A383UX51"/>
<gene>
    <name evidence="1" type="ORF">BLGHR1_15122</name>
</gene>
<dbReference type="EMBL" id="UNSH01000064">
    <property type="protein sequence ID" value="SZF04326.1"/>
    <property type="molecule type" value="Genomic_DNA"/>
</dbReference>
<dbReference type="Proteomes" id="UP000275772">
    <property type="component" value="Unassembled WGS sequence"/>
</dbReference>